<feature type="non-terminal residue" evidence="1">
    <location>
        <position position="1"/>
    </location>
</feature>
<protein>
    <recommendedName>
        <fullName evidence="3">Protein kinase domain-containing protein</fullName>
    </recommendedName>
</protein>
<evidence type="ECO:0000313" key="2">
    <source>
        <dbReference type="Proteomes" id="UP000246702"/>
    </source>
</evidence>
<accession>A0A317X6B5</accession>
<dbReference type="InterPro" id="IPR011009">
    <property type="entry name" value="Kinase-like_dom_sf"/>
</dbReference>
<evidence type="ECO:0000313" key="1">
    <source>
        <dbReference type="EMBL" id="PWY94166.1"/>
    </source>
</evidence>
<dbReference type="AlphaFoldDB" id="A0A317X6B5"/>
<name>A0A317X6B5_9EURO</name>
<gene>
    <name evidence="1" type="ORF">BO94DRAFT_459068</name>
</gene>
<dbReference type="GeneID" id="37109967"/>
<dbReference type="RefSeq" id="XP_025470927.1">
    <property type="nucleotide sequence ID" value="XM_025607824.1"/>
</dbReference>
<keyword evidence="2" id="KW-1185">Reference proteome</keyword>
<comment type="caution">
    <text evidence="1">The sequence shown here is derived from an EMBL/GenBank/DDBJ whole genome shotgun (WGS) entry which is preliminary data.</text>
</comment>
<proteinExistence type="predicted"/>
<dbReference type="EMBL" id="MSFK01000005">
    <property type="protein sequence ID" value="PWY94166.1"/>
    <property type="molecule type" value="Genomic_DNA"/>
</dbReference>
<sequence length="123" mass="14489">GLSVWDLPEDQKLFKDIDPFEVHEYSELNHLSLISALLGPVPKELLDKGTRTDLFYKSDGQFKGTTIAPLNFTFENSLRNIHNEDKRMFIEFVQRMIKWHLDERSTAKELLQDPWLYADFDDD</sequence>
<dbReference type="SUPFAM" id="SSF56112">
    <property type="entry name" value="Protein kinase-like (PK-like)"/>
    <property type="match status" value="1"/>
</dbReference>
<dbReference type="Gene3D" id="1.10.510.10">
    <property type="entry name" value="Transferase(Phosphotransferase) domain 1"/>
    <property type="match status" value="1"/>
</dbReference>
<evidence type="ECO:0008006" key="3">
    <source>
        <dbReference type="Google" id="ProtNLM"/>
    </source>
</evidence>
<organism evidence="1 2">
    <name type="scientific">Aspergillus sclerotioniger CBS 115572</name>
    <dbReference type="NCBI Taxonomy" id="1450535"/>
    <lineage>
        <taxon>Eukaryota</taxon>
        <taxon>Fungi</taxon>
        <taxon>Dikarya</taxon>
        <taxon>Ascomycota</taxon>
        <taxon>Pezizomycotina</taxon>
        <taxon>Eurotiomycetes</taxon>
        <taxon>Eurotiomycetidae</taxon>
        <taxon>Eurotiales</taxon>
        <taxon>Aspergillaceae</taxon>
        <taxon>Aspergillus</taxon>
        <taxon>Aspergillus subgen. Circumdati</taxon>
    </lineage>
</organism>
<reference evidence="1 2" key="1">
    <citation type="submission" date="2016-12" db="EMBL/GenBank/DDBJ databases">
        <title>The genomes of Aspergillus section Nigri reveals drivers in fungal speciation.</title>
        <authorList>
            <consortium name="DOE Joint Genome Institute"/>
            <person name="Vesth T.C."/>
            <person name="Nybo J."/>
            <person name="Theobald S."/>
            <person name="Brandl J."/>
            <person name="Frisvad J.C."/>
            <person name="Nielsen K.F."/>
            <person name="Lyhne E.K."/>
            <person name="Kogle M.E."/>
            <person name="Kuo A."/>
            <person name="Riley R."/>
            <person name="Clum A."/>
            <person name="Nolan M."/>
            <person name="Lipzen A."/>
            <person name="Salamov A."/>
            <person name="Henrissat B."/>
            <person name="Wiebenga A."/>
            <person name="De Vries R.P."/>
            <person name="Grigoriev I.V."/>
            <person name="Mortensen U.H."/>
            <person name="Andersen M.R."/>
            <person name="Baker S.E."/>
        </authorList>
    </citation>
    <scope>NUCLEOTIDE SEQUENCE [LARGE SCALE GENOMIC DNA]</scope>
    <source>
        <strain evidence="1 2">CBS 115572</strain>
    </source>
</reference>
<dbReference type="Proteomes" id="UP000246702">
    <property type="component" value="Unassembled WGS sequence"/>
</dbReference>
<dbReference type="OrthoDB" id="5979581at2759"/>